<dbReference type="CDD" id="cd00130">
    <property type="entry name" value="PAS"/>
    <property type="match status" value="2"/>
</dbReference>
<evidence type="ECO:0000256" key="12">
    <source>
        <dbReference type="ARBA" id="ARBA00047761"/>
    </source>
</evidence>
<dbReference type="Pfam" id="PF01590">
    <property type="entry name" value="GAF"/>
    <property type="match status" value="1"/>
</dbReference>
<feature type="region of interest" description="Disordered" evidence="16">
    <location>
        <begin position="86"/>
        <end position="135"/>
    </location>
</feature>
<dbReference type="InterPro" id="IPR035965">
    <property type="entry name" value="PAS-like_dom_sf"/>
</dbReference>
<dbReference type="AlphaFoldDB" id="A0A0T6LLT4"/>
<dbReference type="SUPFAM" id="SSF55785">
    <property type="entry name" value="PYP-like sensor domain (PAS domain)"/>
    <property type="match status" value="2"/>
</dbReference>
<dbReference type="EMBL" id="LLZU01000038">
    <property type="protein sequence ID" value="KRV47038.1"/>
    <property type="molecule type" value="Genomic_DNA"/>
</dbReference>
<dbReference type="InterPro" id="IPR013767">
    <property type="entry name" value="PAS_fold"/>
</dbReference>
<dbReference type="Gene3D" id="3.30.450.20">
    <property type="entry name" value="PAS domain"/>
    <property type="match status" value="2"/>
</dbReference>
<dbReference type="NCBIfam" id="TIGR00229">
    <property type="entry name" value="sensory_box"/>
    <property type="match status" value="1"/>
</dbReference>
<evidence type="ECO:0000313" key="19">
    <source>
        <dbReference type="Proteomes" id="UP000050867"/>
    </source>
</evidence>
<feature type="region of interest" description="Disordered" evidence="16">
    <location>
        <begin position="1"/>
        <end position="23"/>
    </location>
</feature>
<dbReference type="InterPro" id="IPR001932">
    <property type="entry name" value="PPM-type_phosphatase-like_dom"/>
</dbReference>
<dbReference type="Pfam" id="PF07228">
    <property type="entry name" value="SpoIIE"/>
    <property type="match status" value="1"/>
</dbReference>
<keyword evidence="8" id="KW-0067">ATP-binding</keyword>
<evidence type="ECO:0000256" key="5">
    <source>
        <dbReference type="ARBA" id="ARBA00022741"/>
    </source>
</evidence>
<evidence type="ECO:0000256" key="4">
    <source>
        <dbReference type="ARBA" id="ARBA00022723"/>
    </source>
</evidence>
<evidence type="ECO:0000256" key="10">
    <source>
        <dbReference type="ARBA" id="ARBA00022912"/>
    </source>
</evidence>
<evidence type="ECO:0000256" key="11">
    <source>
        <dbReference type="ARBA" id="ARBA00023211"/>
    </source>
</evidence>
<dbReference type="SMART" id="SM00331">
    <property type="entry name" value="PP2C_SIG"/>
    <property type="match status" value="1"/>
</dbReference>
<dbReference type="GO" id="GO:0046872">
    <property type="term" value="F:metal ion binding"/>
    <property type="evidence" value="ECO:0007669"/>
    <property type="project" value="UniProtKB-KW"/>
</dbReference>
<dbReference type="GO" id="GO:0016301">
    <property type="term" value="F:kinase activity"/>
    <property type="evidence" value="ECO:0007669"/>
    <property type="project" value="UniProtKB-KW"/>
</dbReference>
<dbReference type="InterPro" id="IPR036457">
    <property type="entry name" value="PPM-type-like_dom_sf"/>
</dbReference>
<keyword evidence="3" id="KW-0808">Transferase</keyword>
<keyword evidence="11" id="KW-0464">Manganese</keyword>
<evidence type="ECO:0000256" key="6">
    <source>
        <dbReference type="ARBA" id="ARBA00022777"/>
    </source>
</evidence>
<dbReference type="CDD" id="cd16936">
    <property type="entry name" value="HATPase_RsbW-like"/>
    <property type="match status" value="1"/>
</dbReference>
<dbReference type="eggNOG" id="COG2203">
    <property type="taxonomic scope" value="Bacteria"/>
</dbReference>
<reference evidence="18 19" key="1">
    <citation type="submission" date="2015-10" db="EMBL/GenBank/DDBJ databases">
        <title>Draft genome sequence of pyrrolomycin-producing Streptomyces vitaminophilus.</title>
        <authorList>
            <person name="Graham D.E."/>
            <person name="Mahan K.M."/>
            <person name="Klingeman D.M."/>
            <person name="Hettich R.L."/>
            <person name="Parry R.J."/>
        </authorList>
    </citation>
    <scope>NUCLEOTIDE SEQUENCE [LARGE SCALE GENOMIC DNA]</scope>
    <source>
        <strain evidence="18 19">ATCC 31673</strain>
    </source>
</reference>
<evidence type="ECO:0000256" key="13">
    <source>
        <dbReference type="ARBA" id="ARBA00056274"/>
    </source>
</evidence>
<proteinExistence type="predicted"/>
<accession>A0A0T6LLT4</accession>
<dbReference type="SUPFAM" id="SSF55874">
    <property type="entry name" value="ATPase domain of HSP90 chaperone/DNA topoisomerase II/histidine kinase"/>
    <property type="match status" value="1"/>
</dbReference>
<keyword evidence="4" id="KW-0479">Metal-binding</keyword>
<keyword evidence="6" id="KW-0418">Kinase</keyword>
<dbReference type="SMART" id="SM00091">
    <property type="entry name" value="PAS"/>
    <property type="match status" value="2"/>
</dbReference>
<comment type="caution">
    <text evidence="18">The sequence shown here is derived from an EMBL/GenBank/DDBJ whole genome shotgun (WGS) entry which is preliminary data.</text>
</comment>
<evidence type="ECO:0000256" key="1">
    <source>
        <dbReference type="ARBA" id="ARBA00013081"/>
    </source>
</evidence>
<feature type="compositionally biased region" description="Basic and acidic residues" evidence="16">
    <location>
        <begin position="97"/>
        <end position="106"/>
    </location>
</feature>
<dbReference type="EC" id="3.1.3.16" evidence="1"/>
<dbReference type="InterPro" id="IPR052016">
    <property type="entry name" value="Bact_Sigma-Reg"/>
</dbReference>
<dbReference type="InterPro" id="IPR036890">
    <property type="entry name" value="HATPase_C_sf"/>
</dbReference>
<comment type="function">
    <text evidence="13">Primarily acts as an independent SigF regulator that is sensitive to the osmosensory signal, mediating the cross talk of PknD with the SigF regulon. Possesses both phosphatase and kinase activities. The kinase domain functions as a classic anti-sigma factor-like kinase to phosphorylate the anti-anti-sigma factor domain at the canonical regulatory site, and the phosphatase domain antagonizes this activity.</text>
</comment>
<organism evidence="18 19">
    <name type="scientific">Wenjunlia vitaminophila</name>
    <name type="common">Streptomyces vitaminophilus</name>
    <dbReference type="NCBI Taxonomy" id="76728"/>
    <lineage>
        <taxon>Bacteria</taxon>
        <taxon>Bacillati</taxon>
        <taxon>Actinomycetota</taxon>
        <taxon>Actinomycetes</taxon>
        <taxon>Kitasatosporales</taxon>
        <taxon>Streptomycetaceae</taxon>
        <taxon>Wenjunlia</taxon>
    </lineage>
</organism>
<dbReference type="SUPFAM" id="SSF55781">
    <property type="entry name" value="GAF domain-like"/>
    <property type="match status" value="1"/>
</dbReference>
<dbReference type="Pfam" id="PF08448">
    <property type="entry name" value="PAS_4"/>
    <property type="match status" value="1"/>
</dbReference>
<keyword evidence="5" id="KW-0547">Nucleotide-binding</keyword>
<evidence type="ECO:0000259" key="17">
    <source>
        <dbReference type="PROSITE" id="PS50112"/>
    </source>
</evidence>
<dbReference type="InterPro" id="IPR003594">
    <property type="entry name" value="HATPase_dom"/>
</dbReference>
<dbReference type="Pfam" id="PF13581">
    <property type="entry name" value="HATPase_c_2"/>
    <property type="match status" value="1"/>
</dbReference>
<evidence type="ECO:0000256" key="8">
    <source>
        <dbReference type="ARBA" id="ARBA00022840"/>
    </source>
</evidence>
<keyword evidence="7" id="KW-0378">Hydrolase</keyword>
<dbReference type="PANTHER" id="PTHR43156">
    <property type="entry name" value="STAGE II SPORULATION PROTEIN E-RELATED"/>
    <property type="match status" value="1"/>
</dbReference>
<dbReference type="Gene3D" id="3.30.450.40">
    <property type="match status" value="1"/>
</dbReference>
<feature type="domain" description="PAS" evidence="17">
    <location>
        <begin position="33"/>
        <end position="78"/>
    </location>
</feature>
<dbReference type="PANTHER" id="PTHR43156:SF2">
    <property type="entry name" value="STAGE II SPORULATION PROTEIN E"/>
    <property type="match status" value="1"/>
</dbReference>
<keyword evidence="9" id="KW-0460">Magnesium</keyword>
<dbReference type="eggNOG" id="COG2208">
    <property type="taxonomic scope" value="Bacteria"/>
</dbReference>
<evidence type="ECO:0000256" key="16">
    <source>
        <dbReference type="SAM" id="MobiDB-lite"/>
    </source>
</evidence>
<dbReference type="Proteomes" id="UP000050867">
    <property type="component" value="Unassembled WGS sequence"/>
</dbReference>
<dbReference type="SUPFAM" id="SSF81606">
    <property type="entry name" value="PP2C-like"/>
    <property type="match status" value="1"/>
</dbReference>
<dbReference type="GO" id="GO:0006355">
    <property type="term" value="P:regulation of DNA-templated transcription"/>
    <property type="evidence" value="ECO:0007669"/>
    <property type="project" value="InterPro"/>
</dbReference>
<evidence type="ECO:0000256" key="3">
    <source>
        <dbReference type="ARBA" id="ARBA00022679"/>
    </source>
</evidence>
<dbReference type="InterPro" id="IPR003018">
    <property type="entry name" value="GAF"/>
</dbReference>
<dbReference type="PROSITE" id="PS50112">
    <property type="entry name" value="PAS"/>
    <property type="match status" value="1"/>
</dbReference>
<dbReference type="GO" id="GO:0004722">
    <property type="term" value="F:protein serine/threonine phosphatase activity"/>
    <property type="evidence" value="ECO:0007669"/>
    <property type="project" value="UniProtKB-EC"/>
</dbReference>
<gene>
    <name evidence="18" type="ORF">AQ490_09785</name>
</gene>
<dbReference type="STRING" id="76728.AQ490_09785"/>
<evidence type="ECO:0000256" key="14">
    <source>
        <dbReference type="ARBA" id="ARBA00075117"/>
    </source>
</evidence>
<evidence type="ECO:0000256" key="9">
    <source>
        <dbReference type="ARBA" id="ARBA00022842"/>
    </source>
</evidence>
<keyword evidence="19" id="KW-1185">Reference proteome</keyword>
<keyword evidence="10" id="KW-0904">Protein phosphatase</keyword>
<keyword evidence="2" id="KW-0597">Phosphoprotein</keyword>
<sequence length="893" mass="96033">MVADAVGGPGATGASPGPARRDELTPVHGEAWAEATPSTLLDALRLAFVVLDTAGRIVMWSDPAEEMLGWTGEHIVGRRIGSIRGQEVSSGAVADTASERARDTRSSSRPQDGTGQGGQPPEPRRPPPPAVTSWTDQRITDHVLRRGWWKGILPLRHRDGHLVQVEVRANLLTDGDGRPFVLASLVETRRVRALEQDLAVLDSLFQSSPLGIAVFTRDLRHVRANEALARMNNRSVQDLVGRTIAEALAPSQEIPPDIEALMDLQRQVLDTGTPVVDLTLRAPMGTGYHSFSCNRLQDRAGRVLGISATVIDVTERQLAATRVEHARQRLDLLNNIGRCLGELLDVERIGQELAQAVVPEFGQFSLVMLLSEITTSDELPRPPYPGRARLVYCGHAAAEIAPEVERMLRVDQPVELVEDSPYAKVLRSGVSQLIDTPQDLLVTDPANRWRAETALAAGVHSVLVLPLRAHGAVLGLLVVGRAGEHGPFDRDDLMLGTEIADRAGGFLDNARLYAREREGAVMLQRSLLPQHVPAPPGVRVAYRYVPASTGTEVGGDWFDVIPLTGGRVALVVGDVTGHGLQAAATMGRLRTAVRTLSQLELPPGTLLRHINELTDDFGRGPEDSLLATCVYAVYDPLGGKLCMATAGHLPPLLLVPGDPGSGGGCQVRRLDLPSGAPLGVVGVDGEATAEFDCFEFEVPEGAVLVLYTDGLVETRDEDITAGIERLAGLLRQCHDDLEQACDTILAAHKPGPGPDDIALLMASLQPLPADSTASWVFAAEPGSARAARGEVRETLRRWQLTGLEESAVLLVSELVTNSLRHAGGPIGVRLVRGPALLVEVSDPLPDPPRERHVDDTSESGRGLHLVARTARRWGTRYSAEGKVVWFELPLPGN</sequence>
<dbReference type="Gene3D" id="3.60.40.10">
    <property type="entry name" value="PPM-type phosphatase domain"/>
    <property type="match status" value="1"/>
</dbReference>
<evidence type="ECO:0000256" key="2">
    <source>
        <dbReference type="ARBA" id="ARBA00022553"/>
    </source>
</evidence>
<dbReference type="SMART" id="SM00065">
    <property type="entry name" value="GAF"/>
    <property type="match status" value="1"/>
</dbReference>
<dbReference type="GO" id="GO:0005524">
    <property type="term" value="F:ATP binding"/>
    <property type="evidence" value="ECO:0007669"/>
    <property type="project" value="UniProtKB-KW"/>
</dbReference>
<dbReference type="FunFam" id="3.60.40.10:FF:000005">
    <property type="entry name" value="Serine/threonine protein phosphatase"/>
    <property type="match status" value="1"/>
</dbReference>
<protein>
    <recommendedName>
        <fullName evidence="1">protein-serine/threonine phosphatase</fullName>
        <ecNumber evidence="1">3.1.3.16</ecNumber>
    </recommendedName>
    <alternativeName>
        <fullName evidence="15">Protein-serine/threonine phosphatase</fullName>
    </alternativeName>
    <alternativeName>
        <fullName evidence="14">Serine/threonine-protein kinase</fullName>
    </alternativeName>
</protein>
<dbReference type="InterPro" id="IPR029016">
    <property type="entry name" value="GAF-like_dom_sf"/>
</dbReference>
<evidence type="ECO:0000256" key="15">
    <source>
        <dbReference type="ARBA" id="ARBA00081350"/>
    </source>
</evidence>
<evidence type="ECO:0000313" key="18">
    <source>
        <dbReference type="EMBL" id="KRV47038.1"/>
    </source>
</evidence>
<dbReference type="Pfam" id="PF00989">
    <property type="entry name" value="PAS"/>
    <property type="match status" value="1"/>
</dbReference>
<dbReference type="InterPro" id="IPR000014">
    <property type="entry name" value="PAS"/>
</dbReference>
<evidence type="ECO:0000256" key="7">
    <source>
        <dbReference type="ARBA" id="ARBA00022801"/>
    </source>
</evidence>
<name>A0A0T6LLT4_WENVI</name>
<dbReference type="InterPro" id="IPR013656">
    <property type="entry name" value="PAS_4"/>
</dbReference>
<comment type="catalytic activity">
    <reaction evidence="12">
        <text>O-phospho-L-seryl-[protein] + H2O = L-seryl-[protein] + phosphate</text>
        <dbReference type="Rhea" id="RHEA:20629"/>
        <dbReference type="Rhea" id="RHEA-COMP:9863"/>
        <dbReference type="Rhea" id="RHEA-COMP:11604"/>
        <dbReference type="ChEBI" id="CHEBI:15377"/>
        <dbReference type="ChEBI" id="CHEBI:29999"/>
        <dbReference type="ChEBI" id="CHEBI:43474"/>
        <dbReference type="ChEBI" id="CHEBI:83421"/>
        <dbReference type="EC" id="3.1.3.16"/>
    </reaction>
</comment>
<dbReference type="Gene3D" id="3.30.565.10">
    <property type="entry name" value="Histidine kinase-like ATPase, C-terminal domain"/>
    <property type="match status" value="1"/>
</dbReference>